<feature type="transmembrane region" description="Helical" evidence="2">
    <location>
        <begin position="208"/>
        <end position="229"/>
    </location>
</feature>
<sequence>MEPSLVSPTKIPLLQEKTSESPATPDDGNSLPPQTPTSPPNAQRTFMEGAMSSLLWGAFAPCIPIVIVTSVLLTTILHYRINDKFVFVSTTDPATSSNEALDALKGLQHFKSSGGDQAYYLYYNKITNPSVLHMIASWTAKIIPFVTGASMALIAFFAGQHFIRATKNKSEKLPSPHQVSILIGLLNGGGTQPLVDTIKYRWQHDEHLVKPVPAAFWSLTFIVVMTFAIGAIDSWFAATTTALNIALVVPSGNITRSFGRSLQSECVSELWQQKQCPSNAQAACRYPCSIMSWNTSVGQEREGVSNAQQAAETLMSRSLNNTVMNITANGTNYYFLGDVGADAELDFSAPALAVSTQCRMVTPNCTLDGHGFTCGAYAAPSFSYSGSVGFAPGDVTSPSDMAMVGIQFFHDTTWDRPAGFGDDTTDLFATQNPIHFLTWSKGFPPMNTYGDQFPAMREGKYYQYDDTGDTVYILDCSTSIHDAEYYWVNGTVASVEVDGDGNGLAPDYYGAVLSAPFGTNTALSHLSLQDASALAAYQKDPGDLSLVYSNYFSRAAVALTSGFSVAVLNERESTRTNSYLATRVPWVPLYTLVALKAVYATFALGLAFLAVFLTHPSQAQEIKERLTVDGLAAAFFEPCAQHEQAVKNVQDLFEEHQDSKPSDDTKRVGMLQTKQGGWQWVTLAKRASDGLGLQGIVDLAAEQAAGQQGAVGQAAQGFTLVKEII</sequence>
<comment type="caution">
    <text evidence="3">The sequence shown here is derived from an EMBL/GenBank/DDBJ whole genome shotgun (WGS) entry which is preliminary data.</text>
</comment>
<accession>A0AA38XKJ5</accession>
<keyword evidence="2" id="KW-1133">Transmembrane helix</keyword>
<dbReference type="EMBL" id="JAPDRN010000185">
    <property type="protein sequence ID" value="KAJ9614764.1"/>
    <property type="molecule type" value="Genomic_DNA"/>
</dbReference>
<organism evidence="3 4">
    <name type="scientific">Knufia peltigerae</name>
    <dbReference type="NCBI Taxonomy" id="1002370"/>
    <lineage>
        <taxon>Eukaryota</taxon>
        <taxon>Fungi</taxon>
        <taxon>Dikarya</taxon>
        <taxon>Ascomycota</taxon>
        <taxon>Pezizomycotina</taxon>
        <taxon>Eurotiomycetes</taxon>
        <taxon>Chaetothyriomycetidae</taxon>
        <taxon>Chaetothyriales</taxon>
        <taxon>Trichomeriaceae</taxon>
        <taxon>Knufia</taxon>
    </lineage>
</organism>
<protein>
    <submittedName>
        <fullName evidence="3">Uncharacterized protein</fullName>
    </submittedName>
</protein>
<evidence type="ECO:0000256" key="2">
    <source>
        <dbReference type="SAM" id="Phobius"/>
    </source>
</evidence>
<gene>
    <name evidence="3" type="ORF">H2204_014462</name>
</gene>
<evidence type="ECO:0000313" key="3">
    <source>
        <dbReference type="EMBL" id="KAJ9614764.1"/>
    </source>
</evidence>
<feature type="transmembrane region" description="Helical" evidence="2">
    <location>
        <begin position="142"/>
        <end position="163"/>
    </location>
</feature>
<feature type="transmembrane region" description="Helical" evidence="2">
    <location>
        <begin position="589"/>
        <end position="613"/>
    </location>
</feature>
<feature type="transmembrane region" description="Helical" evidence="2">
    <location>
        <begin position="54"/>
        <end position="79"/>
    </location>
</feature>
<evidence type="ECO:0000313" key="4">
    <source>
        <dbReference type="Proteomes" id="UP001172681"/>
    </source>
</evidence>
<keyword evidence="2" id="KW-0812">Transmembrane</keyword>
<dbReference type="Proteomes" id="UP001172681">
    <property type="component" value="Unassembled WGS sequence"/>
</dbReference>
<reference evidence="3" key="1">
    <citation type="submission" date="2022-10" db="EMBL/GenBank/DDBJ databases">
        <title>Culturing micro-colonial fungi from biological soil crusts in the Mojave desert and describing Neophaeococcomyces mojavensis, and introducing the new genera and species Taxawa tesnikishii.</title>
        <authorList>
            <person name="Kurbessoian T."/>
            <person name="Stajich J.E."/>
        </authorList>
    </citation>
    <scope>NUCLEOTIDE SEQUENCE</scope>
    <source>
        <strain evidence="3">TK_35</strain>
    </source>
</reference>
<keyword evidence="2" id="KW-0472">Membrane</keyword>
<keyword evidence="4" id="KW-1185">Reference proteome</keyword>
<feature type="region of interest" description="Disordered" evidence="1">
    <location>
        <begin position="1"/>
        <end position="44"/>
    </location>
</feature>
<proteinExistence type="predicted"/>
<dbReference type="AlphaFoldDB" id="A0AA38XKJ5"/>
<evidence type="ECO:0000256" key="1">
    <source>
        <dbReference type="SAM" id="MobiDB-lite"/>
    </source>
</evidence>
<name>A0AA38XKJ5_9EURO</name>